<name>A0A0N4VBL6_ENTVE</name>
<organism evidence="3">
    <name type="scientific">Enterobius vermicularis</name>
    <name type="common">Human pinworm</name>
    <dbReference type="NCBI Taxonomy" id="51028"/>
    <lineage>
        <taxon>Eukaryota</taxon>
        <taxon>Metazoa</taxon>
        <taxon>Ecdysozoa</taxon>
        <taxon>Nematoda</taxon>
        <taxon>Chromadorea</taxon>
        <taxon>Rhabditida</taxon>
        <taxon>Spirurina</taxon>
        <taxon>Oxyuridomorpha</taxon>
        <taxon>Oxyuroidea</taxon>
        <taxon>Oxyuridae</taxon>
        <taxon>Enterobius</taxon>
    </lineage>
</organism>
<gene>
    <name evidence="1" type="ORF">EVEC_LOCUS7410</name>
</gene>
<keyword evidence="2" id="KW-1185">Reference proteome</keyword>
<reference evidence="3" key="1">
    <citation type="submission" date="2016-04" db="UniProtKB">
        <authorList>
            <consortium name="WormBaseParasite"/>
        </authorList>
    </citation>
    <scope>IDENTIFICATION</scope>
</reference>
<evidence type="ECO:0000313" key="2">
    <source>
        <dbReference type="Proteomes" id="UP000274131"/>
    </source>
</evidence>
<evidence type="ECO:0000313" key="1">
    <source>
        <dbReference type="EMBL" id="VDD92659.1"/>
    </source>
</evidence>
<dbReference type="Proteomes" id="UP000274131">
    <property type="component" value="Unassembled WGS sequence"/>
</dbReference>
<evidence type="ECO:0000313" key="3">
    <source>
        <dbReference type="WBParaSite" id="EVEC_0000792601-mRNA-1"/>
    </source>
</evidence>
<accession>A0A0N4VBL6</accession>
<dbReference type="EMBL" id="UXUI01008911">
    <property type="protein sequence ID" value="VDD92659.1"/>
    <property type="molecule type" value="Genomic_DNA"/>
</dbReference>
<dbReference type="WBParaSite" id="EVEC_0000792601-mRNA-1">
    <property type="protein sequence ID" value="EVEC_0000792601-mRNA-1"/>
    <property type="gene ID" value="EVEC_0000792601"/>
</dbReference>
<dbReference type="AlphaFoldDB" id="A0A0N4VBL6"/>
<proteinExistence type="predicted"/>
<reference evidence="1 2" key="2">
    <citation type="submission" date="2018-10" db="EMBL/GenBank/DDBJ databases">
        <authorList>
            <consortium name="Pathogen Informatics"/>
        </authorList>
    </citation>
    <scope>NUCLEOTIDE SEQUENCE [LARGE SCALE GENOMIC DNA]</scope>
</reference>
<sequence length="874" mass="98676">MPYQVRYTTQMDLFPSENALPEYLCTDWRCLNRCPDVTCEESSLPSIHYSLPPYLKLLGFSISFHMLKEEEQIRETFHYIQKLCCGISFGGGEALMIELDKCLSYLSMAVQNLTLNGDLAPLSFIACCFKNLLVRTGTLGQYACDSDTLSTGVIENNCRFHSILLVWTTALRVFFTLKGTVGADLLCPPLANETSLVSQIALFLAYSLLVVTRVTRVSFICNCVKQAWDQLHNTLGEEFFSTFESLLGICLGLQACPLPENPASFMLFDLYEARGTLDATVFLNVFCALGPKYGNLLGLSKTPKDCMRCLDKIVSRIPDDETVLNKLCTFFEGCSENEVPGAELILKTLFNRLAQRLVDPFAKTSSFMPESGKQWLNSIQRQGSGVSGDIDRSDLWALFIRIVFILVPRSDVAWQSLKSHLFAKFTVKKLRKMPLQCLVQLISVFLSFAITADLQQVSERMLQLFASAFESCQASHIRILLRGLHAVIELHRERRLDDSKIISALVSLMEKLSEVEHSVFYLENYLYVCDRRVPPNNFAKFLECMNDVDVCRMFEALAKHNNVSDLIWNIAVKKLNSSFSSQAIFFTACQLKVISAQNRSIAVQKMGSVVKALLIKKNVSVNACFYFLDCLSQNSGPNSIFFFETLFPVWMYVLLSKPDSEGLRNVSRLIFISFQEFLADRGITVTGFDCNYSSSSDVFKRIFEKLAILPGGSSISAKIYLERWLGDVVPGLSASLQKLDLKEAENSTKNVSYIFQFCSVLIFRHPDKGEFNSSPFVRLCKLYLQGILLNRDFDVSFLEECVPNFVTGLLRLPVSTVPYLQRLLADIIIKFGSIFTLKQILLDRLKGQPDVVMALRRGPSRDVMLQKFLFLLPV</sequence>
<protein>
    <submittedName>
        <fullName evidence="3">Protein MMS22-like</fullName>
    </submittedName>
</protein>
<dbReference type="OrthoDB" id="8193282at2759"/>